<dbReference type="OrthoDB" id="5149188at2"/>
<dbReference type="KEGG" id="xya:ET471_08395"/>
<protein>
    <submittedName>
        <fullName evidence="1">Uncharacterized protein</fullName>
    </submittedName>
</protein>
<dbReference type="InterPro" id="IPR010982">
    <property type="entry name" value="Lambda_DNA-bd_dom_sf"/>
</dbReference>
<dbReference type="Proteomes" id="UP000292118">
    <property type="component" value="Chromosome"/>
</dbReference>
<reference evidence="1 2" key="1">
    <citation type="submission" date="2019-01" db="EMBL/GenBank/DDBJ databases">
        <title>Genome sequencing of strain FW10M-9.</title>
        <authorList>
            <person name="Heo J."/>
            <person name="Kim S.-J."/>
            <person name="Kim J.-S."/>
            <person name="Hong S.-B."/>
            <person name="Kwon S.-W."/>
        </authorList>
    </citation>
    <scope>NUCLEOTIDE SEQUENCE [LARGE SCALE GENOMIC DNA]</scope>
    <source>
        <strain evidence="1 2">FW10M-9</strain>
    </source>
</reference>
<sequence>MSEGIDRTPAELRAIEAVRTAISERDFTPTAAAQAAGLADVTVLDFLRGKKWPRAKSLSRLEQWLGWPVGAINRIVDGGKIPNASEAVSTDGQLQLPLKAGDYTDLAPGELTEALTAAAATFMERVRSIRTSKQ</sequence>
<dbReference type="EMBL" id="CP035493">
    <property type="protein sequence ID" value="QAY70053.1"/>
    <property type="molecule type" value="Genomic_DNA"/>
</dbReference>
<organism evidence="1 2">
    <name type="scientific">Xylanimonas protaetiae</name>
    <dbReference type="NCBI Taxonomy" id="2509457"/>
    <lineage>
        <taxon>Bacteria</taxon>
        <taxon>Bacillati</taxon>
        <taxon>Actinomycetota</taxon>
        <taxon>Actinomycetes</taxon>
        <taxon>Micrococcales</taxon>
        <taxon>Promicromonosporaceae</taxon>
        <taxon>Xylanimonas</taxon>
    </lineage>
</organism>
<keyword evidence="2" id="KW-1185">Reference proteome</keyword>
<proteinExistence type="predicted"/>
<dbReference type="AlphaFoldDB" id="A0A4P6F5K7"/>
<accession>A0A4P6F5K7</accession>
<dbReference type="SUPFAM" id="SSF47413">
    <property type="entry name" value="lambda repressor-like DNA-binding domains"/>
    <property type="match status" value="1"/>
</dbReference>
<gene>
    <name evidence="1" type="ORF">ET471_08395</name>
</gene>
<dbReference type="GO" id="GO:0003677">
    <property type="term" value="F:DNA binding"/>
    <property type="evidence" value="ECO:0007669"/>
    <property type="project" value="InterPro"/>
</dbReference>
<name>A0A4P6F5K7_9MICO</name>
<evidence type="ECO:0000313" key="1">
    <source>
        <dbReference type="EMBL" id="QAY70053.1"/>
    </source>
</evidence>
<dbReference type="RefSeq" id="WP_129187566.1">
    <property type="nucleotide sequence ID" value="NZ_CP035493.1"/>
</dbReference>
<evidence type="ECO:0000313" key="2">
    <source>
        <dbReference type="Proteomes" id="UP000292118"/>
    </source>
</evidence>